<dbReference type="EMBL" id="CM009753">
    <property type="protein sequence ID" value="PUZ55357.1"/>
    <property type="molecule type" value="Genomic_DNA"/>
</dbReference>
<evidence type="ECO:0000256" key="1">
    <source>
        <dbReference type="SAM" id="MobiDB-lite"/>
    </source>
</evidence>
<reference evidence="2 3" key="1">
    <citation type="submission" date="2018-04" db="EMBL/GenBank/DDBJ databases">
        <title>WGS assembly of Panicum hallii var. hallii HAL2.</title>
        <authorList>
            <person name="Lovell J."/>
            <person name="Jenkins J."/>
            <person name="Lowry D."/>
            <person name="Mamidi S."/>
            <person name="Sreedasyam A."/>
            <person name="Weng X."/>
            <person name="Barry K."/>
            <person name="Bonette J."/>
            <person name="Campitelli B."/>
            <person name="Daum C."/>
            <person name="Gordon S."/>
            <person name="Gould B."/>
            <person name="Lipzen A."/>
            <person name="MacQueen A."/>
            <person name="Palacio-Mejia J."/>
            <person name="Plott C."/>
            <person name="Shakirov E."/>
            <person name="Shu S."/>
            <person name="Yoshinaga Y."/>
            <person name="Zane M."/>
            <person name="Rokhsar D."/>
            <person name="Grimwood J."/>
            <person name="Schmutz J."/>
            <person name="Juenger T."/>
        </authorList>
    </citation>
    <scope>NUCLEOTIDE SEQUENCE [LARGE SCALE GENOMIC DNA]</scope>
    <source>
        <strain evidence="3">cv. HAL2</strain>
    </source>
</reference>
<dbReference type="Gramene" id="PUZ55357">
    <property type="protein sequence ID" value="PUZ55357"/>
    <property type="gene ID" value="GQ55_5G205500"/>
</dbReference>
<protein>
    <submittedName>
        <fullName evidence="2">Uncharacterized protein</fullName>
    </submittedName>
</protein>
<proteinExistence type="predicted"/>
<dbReference type="Proteomes" id="UP000244336">
    <property type="component" value="Chromosome 5"/>
</dbReference>
<evidence type="ECO:0000313" key="2">
    <source>
        <dbReference type="EMBL" id="PUZ55357.1"/>
    </source>
</evidence>
<feature type="compositionally biased region" description="Basic residues" evidence="1">
    <location>
        <begin position="118"/>
        <end position="128"/>
    </location>
</feature>
<name>A0A2T7DIG9_9POAL</name>
<feature type="region of interest" description="Disordered" evidence="1">
    <location>
        <begin position="1"/>
        <end position="22"/>
    </location>
</feature>
<feature type="compositionally biased region" description="Basic and acidic residues" evidence="1">
    <location>
        <begin position="8"/>
        <end position="20"/>
    </location>
</feature>
<keyword evidence="3" id="KW-1185">Reference proteome</keyword>
<sequence length="196" mass="20825">MIILEMAGGKEKRERGEENACRTVTAEARNTTGSGGKTEEASAARSPCVYAHDYRKQASKAGLLKCEAQQWRRLMTKRASSSRPHGGSYHPVLSQAATHVTTRMAFFLHVTTAGSQLRRPRPARRFSSRKASMGGSELAMRRGPATQTQAAGAPGLPSGGYGCRRGCPSPSASAGTRGIEQGKMGAAARPSRHGRA</sequence>
<accession>A0A2T7DIG9</accession>
<organism evidence="2 3">
    <name type="scientific">Panicum hallii var. hallii</name>
    <dbReference type="NCBI Taxonomy" id="1504633"/>
    <lineage>
        <taxon>Eukaryota</taxon>
        <taxon>Viridiplantae</taxon>
        <taxon>Streptophyta</taxon>
        <taxon>Embryophyta</taxon>
        <taxon>Tracheophyta</taxon>
        <taxon>Spermatophyta</taxon>
        <taxon>Magnoliopsida</taxon>
        <taxon>Liliopsida</taxon>
        <taxon>Poales</taxon>
        <taxon>Poaceae</taxon>
        <taxon>PACMAD clade</taxon>
        <taxon>Panicoideae</taxon>
        <taxon>Panicodae</taxon>
        <taxon>Paniceae</taxon>
        <taxon>Panicinae</taxon>
        <taxon>Panicum</taxon>
        <taxon>Panicum sect. Panicum</taxon>
    </lineage>
</organism>
<evidence type="ECO:0000313" key="3">
    <source>
        <dbReference type="Proteomes" id="UP000244336"/>
    </source>
</evidence>
<gene>
    <name evidence="2" type="ORF">GQ55_5G205500</name>
</gene>
<feature type="region of interest" description="Disordered" evidence="1">
    <location>
        <begin position="118"/>
        <end position="196"/>
    </location>
</feature>
<dbReference type="AlphaFoldDB" id="A0A2T7DIG9"/>